<reference evidence="3" key="1">
    <citation type="submission" date="2022-08" db="UniProtKB">
        <authorList>
            <consortium name="EnsemblMetazoa"/>
        </authorList>
    </citation>
    <scope>IDENTIFICATION</scope>
    <source>
        <strain evidence="3">05x7-T-G4-1.051#20</strain>
    </source>
</reference>
<organism evidence="3 4">
    <name type="scientific">Magallana gigas</name>
    <name type="common">Pacific oyster</name>
    <name type="synonym">Crassostrea gigas</name>
    <dbReference type="NCBI Taxonomy" id="29159"/>
    <lineage>
        <taxon>Eukaryota</taxon>
        <taxon>Metazoa</taxon>
        <taxon>Spiralia</taxon>
        <taxon>Lophotrochozoa</taxon>
        <taxon>Mollusca</taxon>
        <taxon>Bivalvia</taxon>
        <taxon>Autobranchia</taxon>
        <taxon>Pteriomorphia</taxon>
        <taxon>Ostreida</taxon>
        <taxon>Ostreoidea</taxon>
        <taxon>Ostreidae</taxon>
        <taxon>Magallana</taxon>
    </lineage>
</organism>
<proteinExistence type="predicted"/>
<keyword evidence="2" id="KW-0472">Membrane</keyword>
<protein>
    <recommendedName>
        <fullName evidence="5">Transmembrane protein</fullName>
    </recommendedName>
</protein>
<keyword evidence="4" id="KW-1185">Reference proteome</keyword>
<feature type="transmembrane region" description="Helical" evidence="2">
    <location>
        <begin position="125"/>
        <end position="146"/>
    </location>
</feature>
<keyword evidence="2" id="KW-1133">Transmembrane helix</keyword>
<evidence type="ECO:0000313" key="3">
    <source>
        <dbReference type="EnsemblMetazoa" id="G2820.1:cds"/>
    </source>
</evidence>
<keyword evidence="2" id="KW-0812">Transmembrane</keyword>
<evidence type="ECO:0000256" key="1">
    <source>
        <dbReference type="SAM" id="MobiDB-lite"/>
    </source>
</evidence>
<sequence length="186" mass="20713">MDELAVTELAKDGLHQRLRELVVPQRPSTLDQLREQAILAEDAVDLKRSTSNQIPSADSQTKGTVDTALVAAIQAAMINIMPATVSEHRQDEEVNAVYSPRPHQQRSSRNQWPKRRSPCLRCGDFWYTLKLVPLLVLIVFPILMVASQSLPNEQRVISSCSFGEGIGVSEVYDGIGHTRRPRTTLA</sequence>
<evidence type="ECO:0000256" key="2">
    <source>
        <dbReference type="SAM" id="Phobius"/>
    </source>
</evidence>
<accession>A0A8W8LH37</accession>
<dbReference type="EnsemblMetazoa" id="G2820.1">
    <property type="protein sequence ID" value="G2820.1:cds"/>
    <property type="gene ID" value="G2820"/>
</dbReference>
<evidence type="ECO:0000313" key="4">
    <source>
        <dbReference type="Proteomes" id="UP000005408"/>
    </source>
</evidence>
<feature type="region of interest" description="Disordered" evidence="1">
    <location>
        <begin position="95"/>
        <end position="116"/>
    </location>
</feature>
<dbReference type="AlphaFoldDB" id="A0A8W8LH37"/>
<dbReference type="Proteomes" id="UP000005408">
    <property type="component" value="Unassembled WGS sequence"/>
</dbReference>
<evidence type="ECO:0008006" key="5">
    <source>
        <dbReference type="Google" id="ProtNLM"/>
    </source>
</evidence>
<name>A0A8W8LH37_MAGGI</name>